<keyword evidence="1" id="KW-0732">Signal</keyword>
<evidence type="ECO:0000256" key="1">
    <source>
        <dbReference type="ARBA" id="ARBA00022729"/>
    </source>
</evidence>
<accession>A0ABN8BQE1</accession>
<name>A0ABN8BQE1_9LACO</name>
<organism evidence="2 3">
    <name type="scientific">Periweissella ghanensis</name>
    <dbReference type="NCBI Taxonomy" id="467997"/>
    <lineage>
        <taxon>Bacteria</taxon>
        <taxon>Bacillati</taxon>
        <taxon>Bacillota</taxon>
        <taxon>Bacilli</taxon>
        <taxon>Lactobacillales</taxon>
        <taxon>Lactobacillaceae</taxon>
        <taxon>Periweissella</taxon>
    </lineage>
</organism>
<reference evidence="2 3" key="1">
    <citation type="submission" date="2021-11" db="EMBL/GenBank/DDBJ databases">
        <authorList>
            <person name="Depoorter E."/>
        </authorList>
    </citation>
    <scope>NUCLEOTIDE SEQUENCE [LARGE SCALE GENOMIC DNA]</scope>
    <source>
        <strain evidence="2 3">LMG 24286</strain>
    </source>
</reference>
<dbReference type="RefSeq" id="WP_230098904.1">
    <property type="nucleotide sequence ID" value="NZ_CAKKNT010000016.1"/>
</dbReference>
<proteinExistence type="predicted"/>
<sequence length="48" mass="5042">MQDKRHYKLYKSGKQWVTVALTSVAVLAGAAAMTVATPVNGQTAVHAA</sequence>
<dbReference type="InterPro" id="IPR022263">
    <property type="entry name" value="KxYKxGKxW"/>
</dbReference>
<dbReference type="Pfam" id="PF19258">
    <property type="entry name" value="KxYKxGKxW_sig"/>
    <property type="match status" value="1"/>
</dbReference>
<gene>
    <name evidence="2" type="ORF">WGH24286_01267</name>
</gene>
<dbReference type="EMBL" id="CAKKNT010000016">
    <property type="protein sequence ID" value="CAH0418825.1"/>
    <property type="molecule type" value="Genomic_DNA"/>
</dbReference>
<dbReference type="NCBIfam" id="TIGR03715">
    <property type="entry name" value="KxYKxGKxW"/>
    <property type="match status" value="1"/>
</dbReference>
<protein>
    <submittedName>
        <fullName evidence="2">Uncharacterized protein</fullName>
    </submittedName>
</protein>
<dbReference type="Proteomes" id="UP000789719">
    <property type="component" value="Unassembled WGS sequence"/>
</dbReference>
<keyword evidence="3" id="KW-1185">Reference proteome</keyword>
<comment type="caution">
    <text evidence="2">The sequence shown here is derived from an EMBL/GenBank/DDBJ whole genome shotgun (WGS) entry which is preliminary data.</text>
</comment>
<evidence type="ECO:0000313" key="2">
    <source>
        <dbReference type="EMBL" id="CAH0418825.1"/>
    </source>
</evidence>
<evidence type="ECO:0000313" key="3">
    <source>
        <dbReference type="Proteomes" id="UP000789719"/>
    </source>
</evidence>